<accession>A0A7K3WDL8</accession>
<dbReference type="InterPro" id="IPR029058">
    <property type="entry name" value="AB_hydrolase_fold"/>
</dbReference>
<comment type="caution">
    <text evidence="3">The sequence shown here is derived from an EMBL/GenBank/DDBJ whole genome shotgun (WGS) entry which is preliminary data.</text>
</comment>
<dbReference type="GO" id="GO:0052689">
    <property type="term" value="F:carboxylic ester hydrolase activity"/>
    <property type="evidence" value="ECO:0007669"/>
    <property type="project" value="UniProtKB-ARBA"/>
</dbReference>
<dbReference type="Pfam" id="PF06500">
    <property type="entry name" value="FrsA-like"/>
    <property type="match status" value="1"/>
</dbReference>
<dbReference type="Gene3D" id="3.40.50.1820">
    <property type="entry name" value="alpha/beta hydrolase"/>
    <property type="match status" value="1"/>
</dbReference>
<sequence>MATRPRPARVSPAVFAAAGYFLPRLLFLHTRWAPQVHFGDIAWALDGFPEDDLDLGSARFWAEWRRRWVSRGEHHLAVATGSTTVAGQARAHRAAAACFHWAEFMDFDDAAAKAALRRRVRDAFERSLECGDLDITQREVAAGGPGSAVVRYWLLRPPAAASTPGPLPCVVVCNGLDSVTEVEPLSLAEAFLERGIAAVLFEGPGQGLQVGQTPLPADPERVVARLVTELHGEPGVDAGRLAFLGVSFGGHIALRVAQRLGGAFRCVVNLSGGPRMAPYAGLPRRLKDDFSFVLSGGRTDLSPAAVQELFDRLEVDGRDPATTDVLSVHGALDDIFPLVDLQRLHAAWGDRAQLLVHEREAHVCLNQLDSCLLTAADWVSQRLAPPTSAPSTGRIS</sequence>
<protein>
    <submittedName>
        <fullName evidence="3">Alpha/beta hydrolase</fullName>
    </submittedName>
</protein>
<dbReference type="Proteomes" id="UP000470470">
    <property type="component" value="Unassembled WGS sequence"/>
</dbReference>
<dbReference type="EMBL" id="JAAGWK010000015">
    <property type="protein sequence ID" value="NEL54572.1"/>
    <property type="molecule type" value="Genomic_DNA"/>
</dbReference>
<evidence type="ECO:0000313" key="3">
    <source>
        <dbReference type="EMBL" id="NEL54572.1"/>
    </source>
</evidence>
<evidence type="ECO:0000313" key="4">
    <source>
        <dbReference type="Proteomes" id="UP000470470"/>
    </source>
</evidence>
<dbReference type="PANTHER" id="PTHR22946:SF9">
    <property type="entry name" value="POLYKETIDE TRANSFERASE AF380"/>
    <property type="match status" value="1"/>
</dbReference>
<evidence type="ECO:0000256" key="1">
    <source>
        <dbReference type="ARBA" id="ARBA00008645"/>
    </source>
</evidence>
<reference evidence="3 4" key="1">
    <citation type="submission" date="2020-02" db="EMBL/GenBank/DDBJ databases">
        <title>The whole genome sequence of CPCC 205119.</title>
        <authorList>
            <person name="Jiang Z."/>
        </authorList>
    </citation>
    <scope>NUCLEOTIDE SEQUENCE [LARGE SCALE GENOMIC DNA]</scope>
    <source>
        <strain evidence="3 4">CPCC 205119</strain>
    </source>
</reference>
<proteinExistence type="inferred from homology"/>
<dbReference type="PANTHER" id="PTHR22946">
    <property type="entry name" value="DIENELACTONE HYDROLASE DOMAIN-CONTAINING PROTEIN-RELATED"/>
    <property type="match status" value="1"/>
</dbReference>
<dbReference type="AlphaFoldDB" id="A0A7K3WDL8"/>
<dbReference type="InterPro" id="IPR050261">
    <property type="entry name" value="FrsA_esterase"/>
</dbReference>
<dbReference type="SUPFAM" id="SSF53474">
    <property type="entry name" value="alpha/beta-Hydrolases"/>
    <property type="match status" value="1"/>
</dbReference>
<organism evidence="3 4">
    <name type="scientific">Goekera deserti</name>
    <dbReference type="NCBI Taxonomy" id="2497753"/>
    <lineage>
        <taxon>Bacteria</taxon>
        <taxon>Bacillati</taxon>
        <taxon>Actinomycetota</taxon>
        <taxon>Actinomycetes</taxon>
        <taxon>Geodermatophilales</taxon>
        <taxon>Geodermatophilaceae</taxon>
        <taxon>Goekera</taxon>
    </lineage>
</organism>
<gene>
    <name evidence="3" type="ORF">G1H19_11225</name>
</gene>
<keyword evidence="2 3" id="KW-0378">Hydrolase</keyword>
<evidence type="ECO:0000256" key="2">
    <source>
        <dbReference type="ARBA" id="ARBA00022801"/>
    </source>
</evidence>
<name>A0A7K3WDL8_9ACTN</name>
<dbReference type="InterPro" id="IPR010520">
    <property type="entry name" value="FrsA-like"/>
</dbReference>
<comment type="similarity">
    <text evidence="1">Belongs to the AB hydrolase superfamily.</text>
</comment>
<keyword evidence="4" id="KW-1185">Reference proteome</keyword>